<accession>A0ABQ5J116</accession>
<feature type="non-terminal residue" evidence="1">
    <location>
        <position position="1"/>
    </location>
</feature>
<reference evidence="1" key="2">
    <citation type="submission" date="2022-01" db="EMBL/GenBank/DDBJ databases">
        <authorList>
            <person name="Yamashiro T."/>
            <person name="Shiraishi A."/>
            <person name="Satake H."/>
            <person name="Nakayama K."/>
        </authorList>
    </citation>
    <scope>NUCLEOTIDE SEQUENCE</scope>
</reference>
<reference evidence="1" key="1">
    <citation type="journal article" date="2022" name="Int. J. Mol. Sci.">
        <title>Draft Genome of Tanacetum Coccineum: Genomic Comparison of Closely Related Tanacetum-Family Plants.</title>
        <authorList>
            <person name="Yamashiro T."/>
            <person name="Shiraishi A."/>
            <person name="Nakayama K."/>
            <person name="Satake H."/>
        </authorList>
    </citation>
    <scope>NUCLEOTIDE SEQUENCE</scope>
</reference>
<sequence length="97" mass="10804">HTQEEQPKPLYVPIKIEEEEPLPLDIMYPHSDVASSTRGTKTRGKALYGFRSLGPLQEEVVLVNKPYNMVKVTNVVLGLRAPKAGVRCSGSSRKRKS</sequence>
<organism evidence="1 2">
    <name type="scientific">Tanacetum coccineum</name>
    <dbReference type="NCBI Taxonomy" id="301880"/>
    <lineage>
        <taxon>Eukaryota</taxon>
        <taxon>Viridiplantae</taxon>
        <taxon>Streptophyta</taxon>
        <taxon>Embryophyta</taxon>
        <taxon>Tracheophyta</taxon>
        <taxon>Spermatophyta</taxon>
        <taxon>Magnoliopsida</taxon>
        <taxon>eudicotyledons</taxon>
        <taxon>Gunneridae</taxon>
        <taxon>Pentapetalae</taxon>
        <taxon>asterids</taxon>
        <taxon>campanulids</taxon>
        <taxon>Asterales</taxon>
        <taxon>Asteraceae</taxon>
        <taxon>Asteroideae</taxon>
        <taxon>Anthemideae</taxon>
        <taxon>Anthemidinae</taxon>
        <taxon>Tanacetum</taxon>
    </lineage>
</organism>
<proteinExistence type="predicted"/>
<dbReference type="EMBL" id="BQNB010021364">
    <property type="protein sequence ID" value="GJU05630.1"/>
    <property type="molecule type" value="Genomic_DNA"/>
</dbReference>
<comment type="caution">
    <text evidence="1">The sequence shown here is derived from an EMBL/GenBank/DDBJ whole genome shotgun (WGS) entry which is preliminary data.</text>
</comment>
<evidence type="ECO:0000313" key="2">
    <source>
        <dbReference type="Proteomes" id="UP001151760"/>
    </source>
</evidence>
<dbReference type="Proteomes" id="UP001151760">
    <property type="component" value="Unassembled WGS sequence"/>
</dbReference>
<gene>
    <name evidence="1" type="ORF">Tco_1122060</name>
</gene>
<protein>
    <submittedName>
        <fullName evidence="1">Uncharacterized protein</fullName>
    </submittedName>
</protein>
<evidence type="ECO:0000313" key="1">
    <source>
        <dbReference type="EMBL" id="GJU05630.1"/>
    </source>
</evidence>
<name>A0ABQ5J116_9ASTR</name>
<keyword evidence="2" id="KW-1185">Reference proteome</keyword>